<dbReference type="EMBL" id="CAJVQB010013584">
    <property type="protein sequence ID" value="CAG8763078.1"/>
    <property type="molecule type" value="Genomic_DNA"/>
</dbReference>
<evidence type="ECO:0000313" key="3">
    <source>
        <dbReference type="Proteomes" id="UP000789901"/>
    </source>
</evidence>
<sequence length="126" mass="14971">YQQSVELISMKPIFLKFADKEFDNLVLNLINKYLEKFVVEEEKEDIQELLNKKDTKLDLEDLIDNYLEVMKDWLSGPKRPKSESSYPLKFNSIENSSDKDKKDEKGLYKTKKLIEKENLNHAIIRE</sequence>
<dbReference type="Proteomes" id="UP000789901">
    <property type="component" value="Unassembled WGS sequence"/>
</dbReference>
<gene>
    <name evidence="2" type="ORF">GMARGA_LOCUS17706</name>
</gene>
<feature type="region of interest" description="Disordered" evidence="1">
    <location>
        <begin position="75"/>
        <end position="104"/>
    </location>
</feature>
<accession>A0ABN7VEJ8</accession>
<protein>
    <submittedName>
        <fullName evidence="2">17057_t:CDS:1</fullName>
    </submittedName>
</protein>
<comment type="caution">
    <text evidence="2">The sequence shown here is derived from an EMBL/GenBank/DDBJ whole genome shotgun (WGS) entry which is preliminary data.</text>
</comment>
<reference evidence="2 3" key="1">
    <citation type="submission" date="2021-06" db="EMBL/GenBank/DDBJ databases">
        <authorList>
            <person name="Kallberg Y."/>
            <person name="Tangrot J."/>
            <person name="Rosling A."/>
        </authorList>
    </citation>
    <scope>NUCLEOTIDE SEQUENCE [LARGE SCALE GENOMIC DNA]</scope>
    <source>
        <strain evidence="2 3">120-4 pot B 10/14</strain>
    </source>
</reference>
<name>A0ABN7VEJ8_GIGMA</name>
<keyword evidence="3" id="KW-1185">Reference proteome</keyword>
<evidence type="ECO:0000256" key="1">
    <source>
        <dbReference type="SAM" id="MobiDB-lite"/>
    </source>
</evidence>
<evidence type="ECO:0000313" key="2">
    <source>
        <dbReference type="EMBL" id="CAG8763078.1"/>
    </source>
</evidence>
<organism evidence="2 3">
    <name type="scientific">Gigaspora margarita</name>
    <dbReference type="NCBI Taxonomy" id="4874"/>
    <lineage>
        <taxon>Eukaryota</taxon>
        <taxon>Fungi</taxon>
        <taxon>Fungi incertae sedis</taxon>
        <taxon>Mucoromycota</taxon>
        <taxon>Glomeromycotina</taxon>
        <taxon>Glomeromycetes</taxon>
        <taxon>Diversisporales</taxon>
        <taxon>Gigasporaceae</taxon>
        <taxon>Gigaspora</taxon>
    </lineage>
</organism>
<feature type="non-terminal residue" evidence="2">
    <location>
        <position position="1"/>
    </location>
</feature>
<proteinExistence type="predicted"/>